<comment type="caution">
    <text evidence="2">The sequence shown here is derived from an EMBL/GenBank/DDBJ whole genome shotgun (WGS) entry which is preliminary data.</text>
</comment>
<feature type="transmembrane region" description="Helical" evidence="1">
    <location>
        <begin position="266"/>
        <end position="283"/>
    </location>
</feature>
<dbReference type="Proteomes" id="UP000176445">
    <property type="component" value="Unassembled WGS sequence"/>
</dbReference>
<evidence type="ECO:0008006" key="4">
    <source>
        <dbReference type="Google" id="ProtNLM"/>
    </source>
</evidence>
<reference evidence="2 3" key="1">
    <citation type="journal article" date="2016" name="Nat. Commun.">
        <title>Thousands of microbial genomes shed light on interconnected biogeochemical processes in an aquifer system.</title>
        <authorList>
            <person name="Anantharaman K."/>
            <person name="Brown C.T."/>
            <person name="Hug L.A."/>
            <person name="Sharon I."/>
            <person name="Castelle C.J."/>
            <person name="Probst A.J."/>
            <person name="Thomas B.C."/>
            <person name="Singh A."/>
            <person name="Wilkins M.J."/>
            <person name="Karaoz U."/>
            <person name="Brodie E.L."/>
            <person name="Williams K.H."/>
            <person name="Hubbard S.S."/>
            <person name="Banfield J.F."/>
        </authorList>
    </citation>
    <scope>NUCLEOTIDE SEQUENCE [LARGE SCALE GENOMIC DNA]</scope>
</reference>
<evidence type="ECO:0000313" key="3">
    <source>
        <dbReference type="Proteomes" id="UP000176445"/>
    </source>
</evidence>
<feature type="transmembrane region" description="Helical" evidence="1">
    <location>
        <begin position="144"/>
        <end position="164"/>
    </location>
</feature>
<gene>
    <name evidence="2" type="ORF">A2704_03425</name>
</gene>
<proteinExistence type="predicted"/>
<keyword evidence="1" id="KW-1133">Transmembrane helix</keyword>
<feature type="transmembrane region" description="Helical" evidence="1">
    <location>
        <begin position="409"/>
        <end position="428"/>
    </location>
</feature>
<name>A0A1F6CR82_9BACT</name>
<sequence>MAVIVALERPLVAGERRGWYGGGVKTDFMSRFGPLLFAAGGTVLVLWQMLLPGYVLTWDMTFGPAHVFPKVSGLVNGFPVWFLIYAVGFVMPMWAVQKAILVGLFFSLFYLPLRFFPFNTESWTRYAAASLYAVNPFVYERFLAGQWTILAAYALLAPFFYYLLELLRAPERRTALYLAATMLLIGVFSLHAFVMAALIAAAVVIVGLVRYPAGARPLAGCAALTGVIVAMVSLYWIVPYLMNPEAAPVPHFTEAHWSAFQTSADPVVFGNATGNVAMLYGFWGESYPWMQSLRSPKDTLTVFLPSLLALTIVIVVGGVALARKRSERFRALLLLAIGAAAFVFSVGLAPSVFFGFNLWLFEHVPFWRGFRDTEKWSMVLALIYAYFFAAGASYLVSAVRPKLRYVAQIALVVLPLVYTFTMLGGFAGQLRAVEYPAPWYEVNAFLEKDAECKALFLPWHQYYWLAFNDSRLTGNTAPRFFDCTIVSSADAEIGEVGDQGASPSYRAIADAVTNNNLQSVDDTLAVLRKEGIRYVIYTADVQRYDEYTYPFLDQTGLTKMYEYPVGNPVDNLHIVLIRL</sequence>
<feature type="transmembrane region" description="Helical" evidence="1">
    <location>
        <begin position="303"/>
        <end position="321"/>
    </location>
</feature>
<feature type="transmembrane region" description="Helical" evidence="1">
    <location>
        <begin position="215"/>
        <end position="238"/>
    </location>
</feature>
<keyword evidence="1" id="KW-0472">Membrane</keyword>
<feature type="transmembrane region" description="Helical" evidence="1">
    <location>
        <begin position="35"/>
        <end position="55"/>
    </location>
</feature>
<feature type="transmembrane region" description="Helical" evidence="1">
    <location>
        <begin position="99"/>
        <end position="116"/>
    </location>
</feature>
<accession>A0A1F6CR82</accession>
<organism evidence="2 3">
    <name type="scientific">Candidatus Kaiserbacteria bacterium RIFCSPHIGHO2_01_FULL_54_36b</name>
    <dbReference type="NCBI Taxonomy" id="1798483"/>
    <lineage>
        <taxon>Bacteria</taxon>
        <taxon>Candidatus Kaiseribacteriota</taxon>
    </lineage>
</organism>
<evidence type="ECO:0000313" key="2">
    <source>
        <dbReference type="EMBL" id="OGG51392.1"/>
    </source>
</evidence>
<dbReference type="AlphaFoldDB" id="A0A1F6CR82"/>
<feature type="transmembrane region" description="Helical" evidence="1">
    <location>
        <begin position="333"/>
        <end position="356"/>
    </location>
</feature>
<protein>
    <recommendedName>
        <fullName evidence="4">Membrane protein 6-pyruvoyl-tetrahydropterin synthase-related domain-containing protein</fullName>
    </recommendedName>
</protein>
<dbReference type="EMBL" id="MFKW01000029">
    <property type="protein sequence ID" value="OGG51392.1"/>
    <property type="molecule type" value="Genomic_DNA"/>
</dbReference>
<keyword evidence="1" id="KW-0812">Transmembrane</keyword>
<feature type="transmembrane region" description="Helical" evidence="1">
    <location>
        <begin position="176"/>
        <end position="209"/>
    </location>
</feature>
<feature type="transmembrane region" description="Helical" evidence="1">
    <location>
        <begin position="67"/>
        <end position="87"/>
    </location>
</feature>
<feature type="transmembrane region" description="Helical" evidence="1">
    <location>
        <begin position="376"/>
        <end position="397"/>
    </location>
</feature>
<evidence type="ECO:0000256" key="1">
    <source>
        <dbReference type="SAM" id="Phobius"/>
    </source>
</evidence>